<proteinExistence type="predicted"/>
<protein>
    <submittedName>
        <fullName evidence="1">Uncharacterized protein</fullName>
    </submittedName>
</protein>
<name>A0A644ZMM3_9ZZZZ</name>
<sequence length="177" mass="18999">MVKMKFVMVLLLVIIILGTFIGCEPLPSLPTIVTTMKGYNNEIVALILSQVGEEYSPDDFPEGSTIPLDEGITCTVDYSGAADLKLILTLNNWAAGDGTEINGLMSVEIEYQASPVAISSISVSPAMLYFDRTSVSYVTEALDGDASSEAFTSEERLFVFISLIVDGKTLISNLVGL</sequence>
<comment type="caution">
    <text evidence="1">The sequence shown here is derived from an EMBL/GenBank/DDBJ whole genome shotgun (WGS) entry which is preliminary data.</text>
</comment>
<accession>A0A644ZMM3</accession>
<dbReference type="AlphaFoldDB" id="A0A644ZMM3"/>
<organism evidence="1">
    <name type="scientific">bioreactor metagenome</name>
    <dbReference type="NCBI Taxonomy" id="1076179"/>
    <lineage>
        <taxon>unclassified sequences</taxon>
        <taxon>metagenomes</taxon>
        <taxon>ecological metagenomes</taxon>
    </lineage>
</organism>
<reference evidence="1" key="1">
    <citation type="submission" date="2019-08" db="EMBL/GenBank/DDBJ databases">
        <authorList>
            <person name="Kucharzyk K."/>
            <person name="Murdoch R.W."/>
            <person name="Higgins S."/>
            <person name="Loffler F."/>
        </authorList>
    </citation>
    <scope>NUCLEOTIDE SEQUENCE</scope>
</reference>
<evidence type="ECO:0000313" key="1">
    <source>
        <dbReference type="EMBL" id="MPM42155.1"/>
    </source>
</evidence>
<dbReference type="PROSITE" id="PS51257">
    <property type="entry name" value="PROKAR_LIPOPROTEIN"/>
    <property type="match status" value="1"/>
</dbReference>
<gene>
    <name evidence="1" type="ORF">SDC9_88817</name>
</gene>
<dbReference type="EMBL" id="VSSQ01009624">
    <property type="protein sequence ID" value="MPM42155.1"/>
    <property type="molecule type" value="Genomic_DNA"/>
</dbReference>